<proteinExistence type="predicted"/>
<dbReference type="SUPFAM" id="SSF53474">
    <property type="entry name" value="alpha/beta-Hydrolases"/>
    <property type="match status" value="1"/>
</dbReference>
<dbReference type="Pfam" id="PF12697">
    <property type="entry name" value="Abhydrolase_6"/>
    <property type="match status" value="1"/>
</dbReference>
<accession>F2U504</accession>
<dbReference type="PANTHER" id="PTHR43798">
    <property type="entry name" value="MONOACYLGLYCEROL LIPASE"/>
    <property type="match status" value="1"/>
</dbReference>
<evidence type="ECO:0000313" key="2">
    <source>
        <dbReference type="EMBL" id="EGD82720.1"/>
    </source>
</evidence>
<dbReference type="OMA" id="LLITHDW"/>
<dbReference type="EMBL" id="GL832961">
    <property type="protein sequence ID" value="EGD82720.1"/>
    <property type="molecule type" value="Genomic_DNA"/>
</dbReference>
<reference evidence="2" key="1">
    <citation type="submission" date="2009-08" db="EMBL/GenBank/DDBJ databases">
        <title>Annotation of Salpingoeca rosetta.</title>
        <authorList>
            <consortium name="The Broad Institute Genome Sequencing Platform"/>
            <person name="Russ C."/>
            <person name="Cuomo C."/>
            <person name="Burger G."/>
            <person name="Gray M.W."/>
            <person name="Holland P.W.H."/>
            <person name="King N."/>
            <person name="Lang F.B.F."/>
            <person name="Roger A.J."/>
            <person name="Ruiz-Trillo I."/>
            <person name="Young S.K."/>
            <person name="Zeng Q."/>
            <person name="Gargeya S."/>
            <person name="Alvarado L."/>
            <person name="Berlin A."/>
            <person name="Chapman S.B."/>
            <person name="Chen Z."/>
            <person name="Freedman E."/>
            <person name="Gellesch M."/>
            <person name="Goldberg J."/>
            <person name="Griggs A."/>
            <person name="Gujja S."/>
            <person name="Heilman E."/>
            <person name="Heiman D."/>
            <person name="Howarth C."/>
            <person name="Mehta T."/>
            <person name="Neiman D."/>
            <person name="Pearson M."/>
            <person name="Roberts A."/>
            <person name="Saif S."/>
            <person name="Shea T."/>
            <person name="Shenoy N."/>
            <person name="Sisk P."/>
            <person name="Stolte C."/>
            <person name="Sykes S."/>
            <person name="White J."/>
            <person name="Yandava C."/>
            <person name="Haas B."/>
            <person name="Nusbaum C."/>
            <person name="Birren B."/>
        </authorList>
    </citation>
    <scope>NUCLEOTIDE SEQUENCE [LARGE SCALE GENOMIC DNA]</scope>
    <source>
        <strain evidence="2">ATCC 50818</strain>
    </source>
</reference>
<dbReference type="Gene3D" id="3.40.50.1820">
    <property type="entry name" value="alpha/beta hydrolase"/>
    <property type="match status" value="1"/>
</dbReference>
<dbReference type="GeneID" id="16076543"/>
<dbReference type="InParanoid" id="F2U504"/>
<organism evidence="3">
    <name type="scientific">Salpingoeca rosetta (strain ATCC 50818 / BSB-021)</name>
    <dbReference type="NCBI Taxonomy" id="946362"/>
    <lineage>
        <taxon>Eukaryota</taxon>
        <taxon>Choanoflagellata</taxon>
        <taxon>Craspedida</taxon>
        <taxon>Salpingoecidae</taxon>
        <taxon>Salpingoeca</taxon>
    </lineage>
</organism>
<keyword evidence="3" id="KW-1185">Reference proteome</keyword>
<dbReference type="InterPro" id="IPR050266">
    <property type="entry name" value="AB_hydrolase_sf"/>
</dbReference>
<dbReference type="InterPro" id="IPR000639">
    <property type="entry name" value="Epox_hydrolase-like"/>
</dbReference>
<protein>
    <recommendedName>
        <fullName evidence="1">AB hydrolase-1 domain-containing protein</fullName>
    </recommendedName>
</protein>
<dbReference type="PRINTS" id="PR00412">
    <property type="entry name" value="EPOXHYDRLASE"/>
</dbReference>
<evidence type="ECO:0000313" key="3">
    <source>
        <dbReference type="Proteomes" id="UP000007799"/>
    </source>
</evidence>
<dbReference type="InterPro" id="IPR029058">
    <property type="entry name" value="AB_hydrolase_fold"/>
</dbReference>
<dbReference type="Proteomes" id="UP000007799">
    <property type="component" value="Unassembled WGS sequence"/>
</dbReference>
<dbReference type="InterPro" id="IPR000073">
    <property type="entry name" value="AB_hydrolase_1"/>
</dbReference>
<sequence length="283" mass="31542">MSGSAAADVVVEVLRAGPARKDKSCKGVIVFLHGWPDTNALWKNQVDFFTKHKYHCACLSLPSYSGYDSSHKWALDFPDVRDVLIRQIKEVNDGKPVHVVAHDWGAVFAYMIERKAPELVKTLSTIDVGGRIHIASVAGKVLVPAYQLWLSSAFVLGNVVPVVGKPIGDLMTRLCAKYFAHSPSFSADHGSHVNYPYFYFYKGLFLGGSGGTNYLKHYSPQRPTFYSYGAAKPFMFHSDGWLKEMDRREDCQVQAFPCGHWVQVDQGEALNHAILKFITTHSA</sequence>
<dbReference type="AlphaFoldDB" id="F2U504"/>
<name>F2U504_SALR5</name>
<evidence type="ECO:0000259" key="1">
    <source>
        <dbReference type="Pfam" id="PF12697"/>
    </source>
</evidence>
<dbReference type="PANTHER" id="PTHR43798:SF33">
    <property type="entry name" value="HYDROLASE, PUTATIVE (AFU_ORTHOLOGUE AFUA_2G14860)-RELATED"/>
    <property type="match status" value="1"/>
</dbReference>
<dbReference type="RefSeq" id="XP_004995956.1">
    <property type="nucleotide sequence ID" value="XM_004995899.1"/>
</dbReference>
<dbReference type="OrthoDB" id="7130006at2759"/>
<dbReference type="GO" id="GO:0046464">
    <property type="term" value="P:acylglycerol catabolic process"/>
    <property type="evidence" value="ECO:0007669"/>
    <property type="project" value="TreeGrafter"/>
</dbReference>
<dbReference type="KEGG" id="sre:PTSG_03371"/>
<dbReference type="GO" id="GO:0047372">
    <property type="term" value="F:monoacylglycerol lipase activity"/>
    <property type="evidence" value="ECO:0007669"/>
    <property type="project" value="TreeGrafter"/>
</dbReference>
<gene>
    <name evidence="2" type="ORF">PTSG_03371</name>
</gene>
<dbReference type="FunCoup" id="F2U504">
    <property type="interactions" value="240"/>
</dbReference>
<feature type="domain" description="AB hydrolase-1" evidence="1">
    <location>
        <begin position="29"/>
        <end position="271"/>
    </location>
</feature>
<dbReference type="GO" id="GO:0016020">
    <property type="term" value="C:membrane"/>
    <property type="evidence" value="ECO:0007669"/>
    <property type="project" value="TreeGrafter"/>
</dbReference>